<evidence type="ECO:0000256" key="3">
    <source>
        <dbReference type="ARBA" id="ARBA00022692"/>
    </source>
</evidence>
<name>A0A5B9QZK4_9BACT</name>
<feature type="transmembrane region" description="Helical" evidence="6">
    <location>
        <begin position="65"/>
        <end position="83"/>
    </location>
</feature>
<keyword evidence="5 6" id="KW-0472">Membrane</keyword>
<accession>A0A5B9QZK4</accession>
<comment type="subcellular location">
    <subcellularLocation>
        <location evidence="1">Membrane</location>
        <topology evidence="1">Multi-pass membrane protein</topology>
    </subcellularLocation>
</comment>
<dbReference type="PANTHER" id="PTHR30028">
    <property type="entry name" value="UPF0014 INNER MEMBRANE PROTEIN YBBM-RELATED"/>
    <property type="match status" value="1"/>
</dbReference>
<evidence type="ECO:0000256" key="6">
    <source>
        <dbReference type="SAM" id="Phobius"/>
    </source>
</evidence>
<dbReference type="Proteomes" id="UP000325286">
    <property type="component" value="Chromosome"/>
</dbReference>
<evidence type="ECO:0000313" key="7">
    <source>
        <dbReference type="EMBL" id="QEG43399.1"/>
    </source>
</evidence>
<evidence type="ECO:0000313" key="8">
    <source>
        <dbReference type="Proteomes" id="UP000325286"/>
    </source>
</evidence>
<feature type="transmembrane region" description="Helical" evidence="6">
    <location>
        <begin position="37"/>
        <end position="59"/>
    </location>
</feature>
<evidence type="ECO:0000256" key="2">
    <source>
        <dbReference type="ARBA" id="ARBA00005268"/>
    </source>
</evidence>
<dbReference type="Pfam" id="PF03649">
    <property type="entry name" value="UPF0014"/>
    <property type="match status" value="1"/>
</dbReference>
<proteinExistence type="inferred from homology"/>
<evidence type="ECO:0000256" key="4">
    <source>
        <dbReference type="ARBA" id="ARBA00022989"/>
    </source>
</evidence>
<feature type="transmembrane region" description="Helical" evidence="6">
    <location>
        <begin position="224"/>
        <end position="246"/>
    </location>
</feature>
<sequence>MADYIVLQWWQVAVAAGLILINGLISVALQLGLEKRLLVAAARMTIQLILIGYVLNWIFAIESPWAVAGLGLLMTVIAGRAAASRTQAKFPGKQTAAIVSVACSGFLVTIVALQVVVAPHPWWHPQYAIPLLGMILGNALTGISLGMERFVAGVQQRRTEIEGSLVLGATRWEAVSPVVVDAVRTGMIPILNTMTVAGIVSLPGMMTGQLLAGAEPLDAVRYQIVIMFLIAAAVAVGTVGAVLLSFRQITTPDHQLRWLE</sequence>
<gene>
    <name evidence="7" type="ORF">UC8_54480</name>
</gene>
<reference evidence="7 8" key="1">
    <citation type="submission" date="2019-08" db="EMBL/GenBank/DDBJ databases">
        <title>Deep-cultivation of Planctomycetes and their phenomic and genomic characterization uncovers novel biology.</title>
        <authorList>
            <person name="Wiegand S."/>
            <person name="Jogler M."/>
            <person name="Boedeker C."/>
            <person name="Pinto D."/>
            <person name="Vollmers J."/>
            <person name="Rivas-Marin E."/>
            <person name="Kohn T."/>
            <person name="Peeters S.H."/>
            <person name="Heuer A."/>
            <person name="Rast P."/>
            <person name="Oberbeckmann S."/>
            <person name="Bunk B."/>
            <person name="Jeske O."/>
            <person name="Meyerdierks A."/>
            <person name="Storesund J.E."/>
            <person name="Kallscheuer N."/>
            <person name="Luecker S."/>
            <person name="Lage O.M."/>
            <person name="Pohl T."/>
            <person name="Merkel B.J."/>
            <person name="Hornburger P."/>
            <person name="Mueller R.-W."/>
            <person name="Bruemmer F."/>
            <person name="Labrenz M."/>
            <person name="Spormann A.M."/>
            <person name="Op den Camp H."/>
            <person name="Overmann J."/>
            <person name="Amann R."/>
            <person name="Jetten M.S.M."/>
            <person name="Mascher T."/>
            <person name="Medema M.H."/>
            <person name="Devos D.P."/>
            <person name="Kaster A.-K."/>
            <person name="Ovreas L."/>
            <person name="Rohde M."/>
            <person name="Galperin M.Y."/>
            <person name="Jogler C."/>
        </authorList>
    </citation>
    <scope>NUCLEOTIDE SEQUENCE [LARGE SCALE GENOMIC DNA]</scope>
    <source>
        <strain evidence="7 8">UC8</strain>
    </source>
</reference>
<evidence type="ECO:0008006" key="9">
    <source>
        <dbReference type="Google" id="ProtNLM"/>
    </source>
</evidence>
<protein>
    <recommendedName>
        <fullName evidence="9">Iron export permease protein FetB</fullName>
    </recommendedName>
</protein>
<keyword evidence="3 6" id="KW-0812">Transmembrane</keyword>
<dbReference type="RefSeq" id="WP_068129916.1">
    <property type="nucleotide sequence ID" value="NZ_CP042914.1"/>
</dbReference>
<dbReference type="EMBL" id="CP042914">
    <property type="protein sequence ID" value="QEG43399.1"/>
    <property type="molecule type" value="Genomic_DNA"/>
</dbReference>
<evidence type="ECO:0000256" key="1">
    <source>
        <dbReference type="ARBA" id="ARBA00004141"/>
    </source>
</evidence>
<keyword evidence="4 6" id="KW-1133">Transmembrane helix</keyword>
<dbReference type="KEGG" id="rul:UC8_54480"/>
<feature type="transmembrane region" description="Helical" evidence="6">
    <location>
        <begin position="95"/>
        <end position="115"/>
    </location>
</feature>
<feature type="transmembrane region" description="Helical" evidence="6">
    <location>
        <begin position="190"/>
        <end position="212"/>
    </location>
</feature>
<dbReference type="GO" id="GO:0005886">
    <property type="term" value="C:plasma membrane"/>
    <property type="evidence" value="ECO:0007669"/>
    <property type="project" value="TreeGrafter"/>
</dbReference>
<keyword evidence="8" id="KW-1185">Reference proteome</keyword>
<feature type="transmembrane region" description="Helical" evidence="6">
    <location>
        <begin position="6"/>
        <end position="25"/>
    </location>
</feature>
<dbReference type="PANTHER" id="PTHR30028:SF0">
    <property type="entry name" value="PROTEIN ALUMINUM SENSITIVE 3"/>
    <property type="match status" value="1"/>
</dbReference>
<feature type="transmembrane region" description="Helical" evidence="6">
    <location>
        <begin position="127"/>
        <end position="147"/>
    </location>
</feature>
<organism evidence="7 8">
    <name type="scientific">Roseimaritima ulvae</name>
    <dbReference type="NCBI Taxonomy" id="980254"/>
    <lineage>
        <taxon>Bacteria</taxon>
        <taxon>Pseudomonadati</taxon>
        <taxon>Planctomycetota</taxon>
        <taxon>Planctomycetia</taxon>
        <taxon>Pirellulales</taxon>
        <taxon>Pirellulaceae</taxon>
        <taxon>Roseimaritima</taxon>
    </lineage>
</organism>
<dbReference type="InterPro" id="IPR005226">
    <property type="entry name" value="UPF0014_fam"/>
</dbReference>
<comment type="similarity">
    <text evidence="2">Belongs to the UPF0014 family.</text>
</comment>
<dbReference type="AlphaFoldDB" id="A0A5B9QZK4"/>
<evidence type="ECO:0000256" key="5">
    <source>
        <dbReference type="ARBA" id="ARBA00023136"/>
    </source>
</evidence>